<feature type="compositionally biased region" description="Pro residues" evidence="1">
    <location>
        <begin position="556"/>
        <end position="569"/>
    </location>
</feature>
<sequence>MSASVGGPLGRPGDRFGQELADLLRPLDGHFESDHHCAEALEAITAQLAERVDFLKSELFDIVSRHHAVLGIEIHPAQEAGAAGDMTPAARMASAAGGALGSARAVESRALVLSKALQTLSWKADQSSSPAILRVPRAARAARLKARALNSAAAIIGLAARLHHLLAGASTALGTAMWVECALLLNRVEEYVTLHTALRARLVDIATRAVVVTERTLTPLDPPAHSSDIDALFAAASAALAQPLTRPAFCSVVQVTVHARLSGITTDPERTTALQDVLLALHLTQDLRPGAGPGLLSPPGPLQLPDLETTFTAAHLLAPLEASLPTPGDAVLRDLAGRLAGRAFPLAVGDPEARVFSAQAAPFVHVLTLVAPVRHLGLGPDGASIQQVAAPGPGADPRAVADDVAAGTVYERASAIVEFLQPLVAGPPSELVLGPGRPAGGPMPELSAAEGQLLSTRTSQRWAAAVWPVLVGALHQGPYTLLVEHFATEATGPGEDAPAAGDFASRAHTSAQQFESYLHLNGLLPRGPAECGATAGGPGAEVGAGAGAGAGAGSPRWPPGLAPGAPAPGPGVASSPAAAVASLSGWWQAPRFQARVRSARRTRLLDAARRDLLCGQAYGHEAVGGDCARPEGAARQQLLALLDDPAAAGAGPAVDRLLSVEQDLSPLAVSRRIRRLAVGHLVPLCLGLATGGSGAGPEDISAVLRDVVDLLRAHSVLRLRQVFEAAVSAGAGGGPPAEAQLRAQCEAAAREGALAHNDFLYVAWVLSCFGTPELPSPGSSARAGLASTSVAPLLVALCREAARSAYVQMMTLLGASVCESLVGVFRARTDVTSRGQAVRWHCALLEGVFTLWTLPDAAAAAAAADLAGGFQFPGPDAAGPDGEIFPEAGLWCPPSPGPVWAPQLAGSGAGPSTPAEPGPPSEVGHDVVWAGAASSAEGFRQEVLGFVDSLALREILGRASCLCLFCEDCCRLYLCPAGCEAAPGSVEPHHSPAQLLEAGTLGPLLAAVARFRPAHRGHLLPDLPAGACPGEGAPRAGGFSFWVFFSRALPVPDACRAGHPGQPGAGAAFGAGIVKALGLVALAVGCAVIRRPVIRSPGLAALGGFLAGALPGLFLTSPAFLPQARLRPGCRVCCDAEAAADRGPLVAALLDMTGLLARRLVCFERLALGALAAIIDDELLSRGFSSHVSGEVLSRMEAASGGPAGRKQHALNLRLALSRLLDLVSQVLATLPGQVLRALPEATHLQVLRDNLGAYDWAERIRQLADLGHGPAVASAAHVAGPHAGPSSLLSLRGRLQAIGTLRPLVLRALTSDTLAFFDDGQPGLLQRLRIRWLLRQMHLHSRSLGNALRLLAQSIEEYESIEPSEGGLFAGLQALSMQAGALSTELRLAAGRLTRLLQLAHHGPGSPGRETAARALVQHFEQLLIPDLGRILGRAEALSSRLAAPPAAGVARPAAIPHDHVAPVRLSDIAIQPETGEYVTEGGSHPRPEDVPPEPSQWFVFAGADEDDDRAADFPRPKSTLSREERIAQRKARLEVERQQRETQQAMLDLVSELQDVLRDLPIPEPPI</sequence>
<feature type="region of interest" description="Disordered" evidence="1">
    <location>
        <begin position="546"/>
        <end position="575"/>
    </location>
</feature>
<dbReference type="GeneID" id="20526758"/>
<proteinExistence type="predicted"/>
<protein>
    <submittedName>
        <fullName evidence="3">Uncharacterized protein</fullName>
    </submittedName>
</protein>
<keyword evidence="2" id="KW-0812">Transmembrane</keyword>
<keyword evidence="4" id="KW-1185">Reference proteome</keyword>
<gene>
    <name evidence="3" type="ORF">H696_02033</name>
</gene>
<feature type="transmembrane region" description="Helical" evidence="2">
    <location>
        <begin position="1065"/>
        <end position="1089"/>
    </location>
</feature>
<name>A0A058Z9W5_FONAL</name>
<evidence type="ECO:0000256" key="1">
    <source>
        <dbReference type="SAM" id="MobiDB-lite"/>
    </source>
</evidence>
<evidence type="ECO:0000313" key="4">
    <source>
        <dbReference type="Proteomes" id="UP000030693"/>
    </source>
</evidence>
<organism evidence="3">
    <name type="scientific">Fonticula alba</name>
    <name type="common">Slime mold</name>
    <dbReference type="NCBI Taxonomy" id="691883"/>
    <lineage>
        <taxon>Eukaryota</taxon>
        <taxon>Rotosphaerida</taxon>
        <taxon>Fonticulaceae</taxon>
        <taxon>Fonticula</taxon>
    </lineage>
</organism>
<evidence type="ECO:0000256" key="2">
    <source>
        <dbReference type="SAM" id="Phobius"/>
    </source>
</evidence>
<evidence type="ECO:0000313" key="3">
    <source>
        <dbReference type="EMBL" id="KCV71084.1"/>
    </source>
</evidence>
<dbReference type="Proteomes" id="UP000030693">
    <property type="component" value="Unassembled WGS sequence"/>
</dbReference>
<feature type="transmembrane region" description="Helical" evidence="2">
    <location>
        <begin position="1101"/>
        <end position="1121"/>
    </location>
</feature>
<dbReference type="RefSeq" id="XP_009494207.1">
    <property type="nucleotide sequence ID" value="XM_009495932.1"/>
</dbReference>
<reference evidence="3" key="1">
    <citation type="submission" date="2013-04" db="EMBL/GenBank/DDBJ databases">
        <title>The Genome Sequence of Fonticula alba ATCC 38817.</title>
        <authorList>
            <consortium name="The Broad Institute Genomics Platform"/>
            <person name="Russ C."/>
            <person name="Cuomo C."/>
            <person name="Burger G."/>
            <person name="Gray M.W."/>
            <person name="Holland P.W.H."/>
            <person name="King N."/>
            <person name="Lang F.B.F."/>
            <person name="Roger A.J."/>
            <person name="Ruiz-Trillo I."/>
            <person name="Brown M."/>
            <person name="Walker B."/>
            <person name="Young S."/>
            <person name="Zeng Q."/>
            <person name="Gargeya S."/>
            <person name="Fitzgerald M."/>
            <person name="Haas B."/>
            <person name="Abouelleil A."/>
            <person name="Allen A.W."/>
            <person name="Alvarado L."/>
            <person name="Arachchi H.M."/>
            <person name="Berlin A.M."/>
            <person name="Chapman S.B."/>
            <person name="Gainer-Dewar J."/>
            <person name="Goldberg J."/>
            <person name="Griggs A."/>
            <person name="Gujja S."/>
            <person name="Hansen M."/>
            <person name="Howarth C."/>
            <person name="Imamovic A."/>
            <person name="Ireland A."/>
            <person name="Larimer J."/>
            <person name="McCowan C."/>
            <person name="Murphy C."/>
            <person name="Pearson M."/>
            <person name="Poon T.W."/>
            <person name="Priest M."/>
            <person name="Roberts A."/>
            <person name="Saif S."/>
            <person name="Shea T."/>
            <person name="Sisk P."/>
            <person name="Sykes S."/>
            <person name="Wortman J."/>
            <person name="Nusbaum C."/>
            <person name="Birren B."/>
        </authorList>
    </citation>
    <scope>NUCLEOTIDE SEQUENCE [LARGE SCALE GENOMIC DNA]</scope>
    <source>
        <strain evidence="3">ATCC 38817</strain>
    </source>
</reference>
<keyword evidence="2" id="KW-1133">Transmembrane helix</keyword>
<dbReference type="EMBL" id="KB932203">
    <property type="protein sequence ID" value="KCV71084.1"/>
    <property type="molecule type" value="Genomic_DNA"/>
</dbReference>
<feature type="region of interest" description="Disordered" evidence="1">
    <location>
        <begin position="902"/>
        <end position="923"/>
    </location>
</feature>
<accession>A0A058Z9W5</accession>
<keyword evidence="2" id="KW-0472">Membrane</keyword>